<gene>
    <name evidence="3" type="ORF">CTAYLR_008819</name>
</gene>
<organism evidence="3 4">
    <name type="scientific">Chrysophaeum taylorii</name>
    <dbReference type="NCBI Taxonomy" id="2483200"/>
    <lineage>
        <taxon>Eukaryota</taxon>
        <taxon>Sar</taxon>
        <taxon>Stramenopiles</taxon>
        <taxon>Ochrophyta</taxon>
        <taxon>Pelagophyceae</taxon>
        <taxon>Pelagomonadales</taxon>
        <taxon>Pelagomonadaceae</taxon>
        <taxon>Chrysophaeum</taxon>
    </lineage>
</organism>
<dbReference type="InterPro" id="IPR043154">
    <property type="entry name" value="Sec-1-like_dom1"/>
</dbReference>
<proteinExistence type="inferred from homology"/>
<dbReference type="GO" id="GO:0016192">
    <property type="term" value="P:vesicle-mediated transport"/>
    <property type="evidence" value="ECO:0007669"/>
    <property type="project" value="InterPro"/>
</dbReference>
<dbReference type="Proteomes" id="UP001230188">
    <property type="component" value="Unassembled WGS sequence"/>
</dbReference>
<accession>A0AAD7UCF3</accession>
<evidence type="ECO:0000313" key="3">
    <source>
        <dbReference type="EMBL" id="KAJ8601114.1"/>
    </source>
</evidence>
<dbReference type="InterPro" id="IPR043155">
    <property type="entry name" value="VPS33_dom3b"/>
</dbReference>
<evidence type="ECO:0000256" key="2">
    <source>
        <dbReference type="SAM" id="MobiDB-lite"/>
    </source>
</evidence>
<dbReference type="SUPFAM" id="SSF56815">
    <property type="entry name" value="Sec1/munc18-like (SM) proteins"/>
    <property type="match status" value="1"/>
</dbReference>
<sequence>MLEQMQATMNKAIASGLSVPASAPPQKACVLDKALLDLNQIREDNRLELIELLESVPGSKKCLILDPQLGGRLNHVLVEGARVLRENGVVAFRELRAEIEDDFEQYVYLCRAYPPHMFAIAKHVKASVRAGKTDKRFHVFMIPRKTFICEQFLEDELVLPYVNTGDFHLDLVAFDADVLSLELESCFHDTKIRGDPTMLEFVVQSLLKLENFFGVPRRIRGLGPSAKGVLERLARQRHKMWVLKLRERGCYMFTGELLGAKPPPPMPAEDPEGDWELMVFDRAADLVTALVTPLTYEGLIDELVGIKNSCVKLPDQDGGSVETVALNSNDALYQEIRDLNVEGLGSTLGDRAKQIRGSYDNFRSNKDASITEIHDFVKQIPGLTRNYKSLQTHINIVEKIKETTDSRDFRDRWNTERSMLEGEQSADLEDLILQQIPPMMALRFLCLQSIVAGGIRKFDFFRREIIHSYGFELLPTLHNLEKAGLLTKKDSSWMTTEVPFATVRKQLRLIVDVDAINPDDISYVSSGYAPLSCRLLQVPWTPQLLQHLPGPAFDYRPFDFKREDLVDLMKTPSSRLFSPPTATEAPLSPGGGGGGGGGGSPAASPQKKKTTLVVYFVGGVTYAEIAALRFLSKQPAFPHNIIVATTNIVNGSTFIKGLVYEIENRLQRNNNNNTTTTTTTAAAAAAAAPSPSSSSSPT</sequence>
<comment type="similarity">
    <text evidence="1">Belongs to the STXBP/unc-18/SEC1 family.</text>
</comment>
<dbReference type="Gene3D" id="3.90.830.10">
    <property type="entry name" value="Syntaxin Binding Protein 1, Chain A, domain 2"/>
    <property type="match status" value="1"/>
</dbReference>
<dbReference type="PANTHER" id="PTHR11679">
    <property type="entry name" value="VESICLE PROTEIN SORTING-ASSOCIATED"/>
    <property type="match status" value="1"/>
</dbReference>
<feature type="region of interest" description="Disordered" evidence="2">
    <location>
        <begin position="572"/>
        <end position="605"/>
    </location>
</feature>
<comment type="caution">
    <text evidence="3">The sequence shown here is derived from an EMBL/GenBank/DDBJ whole genome shotgun (WGS) entry which is preliminary data.</text>
</comment>
<dbReference type="InterPro" id="IPR036045">
    <property type="entry name" value="Sec1-like_sf"/>
</dbReference>
<evidence type="ECO:0000313" key="4">
    <source>
        <dbReference type="Proteomes" id="UP001230188"/>
    </source>
</evidence>
<dbReference type="Pfam" id="PF00995">
    <property type="entry name" value="Sec1"/>
    <property type="match status" value="1"/>
</dbReference>
<keyword evidence="4" id="KW-1185">Reference proteome</keyword>
<dbReference type="Gene3D" id="3.40.50.2060">
    <property type="match status" value="1"/>
</dbReference>
<dbReference type="AlphaFoldDB" id="A0AAD7UCF3"/>
<dbReference type="InterPro" id="IPR043127">
    <property type="entry name" value="Sec-1-like_dom3a"/>
</dbReference>
<evidence type="ECO:0000256" key="1">
    <source>
        <dbReference type="ARBA" id="ARBA00009884"/>
    </source>
</evidence>
<dbReference type="Gene3D" id="3.40.50.1910">
    <property type="match status" value="2"/>
</dbReference>
<dbReference type="InterPro" id="IPR001619">
    <property type="entry name" value="Sec1-like"/>
</dbReference>
<feature type="compositionally biased region" description="Gly residues" evidence="2">
    <location>
        <begin position="589"/>
        <end position="600"/>
    </location>
</feature>
<feature type="region of interest" description="Disordered" evidence="2">
    <location>
        <begin position="669"/>
        <end position="698"/>
    </location>
</feature>
<dbReference type="InterPro" id="IPR027482">
    <property type="entry name" value="Sec1-like_dom2"/>
</dbReference>
<protein>
    <submittedName>
        <fullName evidence="3">Uncharacterized protein</fullName>
    </submittedName>
</protein>
<dbReference type="EMBL" id="JAQMWT010000451">
    <property type="protein sequence ID" value="KAJ8601114.1"/>
    <property type="molecule type" value="Genomic_DNA"/>
</dbReference>
<reference evidence="3" key="1">
    <citation type="submission" date="2023-01" db="EMBL/GenBank/DDBJ databases">
        <title>Metagenome sequencing of chrysophaentin producing Chrysophaeum taylorii.</title>
        <authorList>
            <person name="Davison J."/>
            <person name="Bewley C."/>
        </authorList>
    </citation>
    <scope>NUCLEOTIDE SEQUENCE</scope>
    <source>
        <strain evidence="3">NIES-1699</strain>
    </source>
</reference>
<name>A0AAD7UCF3_9STRA</name>
<dbReference type="Gene3D" id="1.25.40.850">
    <property type="match status" value="1"/>
</dbReference>